<dbReference type="PANTHER" id="PTHR44086:SF10">
    <property type="entry name" value="THIOSULFATE SULFURTRANSFERASE_RHODANESE-LIKE DOMAIN-CONTAINING PROTEIN 3"/>
    <property type="match status" value="1"/>
</dbReference>
<evidence type="ECO:0000259" key="1">
    <source>
        <dbReference type="PROSITE" id="PS50206"/>
    </source>
</evidence>
<dbReference type="SUPFAM" id="SSF52821">
    <property type="entry name" value="Rhodanese/Cell cycle control phosphatase"/>
    <property type="match status" value="2"/>
</dbReference>
<sequence length="251" mass="27548">MMMGIRHFCSIVAVLLVMAVMPVLGAEQPVAGVKSISTEQLKLLLETARPKPLLIDARNPEEYEEVHIKGAINIPISKLEKDPSLLPADRAHKLVFYCNGVKCGKSKKAAKLAVERGYGDVLIYAEGMPVWEEKGMPIYAGASYEKRVETSKLSPKELKTLMDTKPGTLVIVDVRDKSEFAAGHIPGAINIPATNFAAGSGVLEKEKRIVVYCNSGGRSYNAYRKLQKLAYPTISQAIFADWEFEGLPVEK</sequence>
<dbReference type="InterPro" id="IPR001307">
    <property type="entry name" value="Thiosulphate_STrfase_CS"/>
</dbReference>
<proteinExistence type="predicted"/>
<dbReference type="PROSITE" id="PS50206">
    <property type="entry name" value="RHODANESE_3"/>
    <property type="match status" value="2"/>
</dbReference>
<dbReference type="PROSITE" id="PS00380">
    <property type="entry name" value="RHODANESE_1"/>
    <property type="match status" value="1"/>
</dbReference>
<protein>
    <submittedName>
        <fullName evidence="2">Rhodanese-like domain-containing protein</fullName>
    </submittedName>
</protein>
<keyword evidence="3" id="KW-1185">Reference proteome</keyword>
<comment type="caution">
    <text evidence="2">The sequence shown here is derived from an EMBL/GenBank/DDBJ whole genome shotgun (WGS) entry which is preliminary data.</text>
</comment>
<dbReference type="InterPro" id="IPR001763">
    <property type="entry name" value="Rhodanese-like_dom"/>
</dbReference>
<evidence type="ECO:0000313" key="3">
    <source>
        <dbReference type="Proteomes" id="UP000420562"/>
    </source>
</evidence>
<dbReference type="RefSeq" id="WP_151128350.1">
    <property type="nucleotide sequence ID" value="NZ_VZQZ01000005.1"/>
</dbReference>
<dbReference type="InterPro" id="IPR036873">
    <property type="entry name" value="Rhodanese-like_dom_sf"/>
</dbReference>
<dbReference type="Gene3D" id="3.40.250.10">
    <property type="entry name" value="Rhodanese-like domain"/>
    <property type="match status" value="2"/>
</dbReference>
<dbReference type="CDD" id="cd00158">
    <property type="entry name" value="RHOD"/>
    <property type="match status" value="2"/>
</dbReference>
<feature type="domain" description="Rhodanese" evidence="1">
    <location>
        <begin position="48"/>
        <end position="140"/>
    </location>
</feature>
<accession>A0A7J4ZQN4</accession>
<evidence type="ECO:0000313" key="2">
    <source>
        <dbReference type="EMBL" id="KAB0665306.1"/>
    </source>
</evidence>
<feature type="domain" description="Rhodanese" evidence="1">
    <location>
        <begin position="165"/>
        <end position="251"/>
    </location>
</feature>
<organism evidence="2 3">
    <name type="scientific">Oryzomonas japonica</name>
    <dbReference type="NCBI Taxonomy" id="2603858"/>
    <lineage>
        <taxon>Bacteria</taxon>
        <taxon>Pseudomonadati</taxon>
        <taxon>Thermodesulfobacteriota</taxon>
        <taxon>Desulfuromonadia</taxon>
        <taxon>Geobacterales</taxon>
        <taxon>Geobacteraceae</taxon>
        <taxon>Oryzomonas</taxon>
    </lineage>
</organism>
<gene>
    <name evidence="2" type="ORF">F6V25_09455</name>
</gene>
<dbReference type="GO" id="GO:0004792">
    <property type="term" value="F:thiosulfate-cyanide sulfurtransferase activity"/>
    <property type="evidence" value="ECO:0007669"/>
    <property type="project" value="InterPro"/>
</dbReference>
<dbReference type="Proteomes" id="UP000420562">
    <property type="component" value="Unassembled WGS sequence"/>
</dbReference>
<dbReference type="Pfam" id="PF00581">
    <property type="entry name" value="Rhodanese"/>
    <property type="match status" value="2"/>
</dbReference>
<reference evidence="2 3" key="1">
    <citation type="submission" date="2019-09" db="EMBL/GenBank/DDBJ databases">
        <title>Geobacter sp. Red96, a novel strain isolated from paddy soil.</title>
        <authorList>
            <person name="Xu Z."/>
            <person name="Masuda Y."/>
            <person name="Itoh H."/>
            <person name="Senoo K."/>
        </authorList>
    </citation>
    <scope>NUCLEOTIDE SEQUENCE [LARGE SCALE GENOMIC DNA]</scope>
    <source>
        <strain evidence="2 3">Red96</strain>
    </source>
</reference>
<dbReference type="EMBL" id="VZQZ01000005">
    <property type="protein sequence ID" value="KAB0665306.1"/>
    <property type="molecule type" value="Genomic_DNA"/>
</dbReference>
<dbReference type="SMART" id="SM00450">
    <property type="entry name" value="RHOD"/>
    <property type="match status" value="2"/>
</dbReference>
<dbReference type="AlphaFoldDB" id="A0A7J4ZQN4"/>
<dbReference type="PANTHER" id="PTHR44086">
    <property type="entry name" value="THIOSULFATE SULFURTRANSFERASE RDL2, MITOCHONDRIAL-RELATED"/>
    <property type="match status" value="1"/>
</dbReference>
<name>A0A7J4ZQN4_9BACT</name>